<reference evidence="2" key="1">
    <citation type="journal article" date="2015" name="Proc. Natl. Acad. Sci. U.S.A.">
        <title>Genome sequencing of adzuki bean (Vigna angularis) provides insight into high starch and low fat accumulation and domestication.</title>
        <authorList>
            <person name="Yang K."/>
            <person name="Tian Z."/>
            <person name="Chen C."/>
            <person name="Luo L."/>
            <person name="Zhao B."/>
            <person name="Wang Z."/>
            <person name="Yu L."/>
            <person name="Li Y."/>
            <person name="Sun Y."/>
            <person name="Li W."/>
            <person name="Chen Y."/>
            <person name="Li Y."/>
            <person name="Zhang Y."/>
            <person name="Ai D."/>
            <person name="Zhao J."/>
            <person name="Shang C."/>
            <person name="Ma Y."/>
            <person name="Wu B."/>
            <person name="Wang M."/>
            <person name="Gao L."/>
            <person name="Sun D."/>
            <person name="Zhang P."/>
            <person name="Guo F."/>
            <person name="Wang W."/>
            <person name="Li Y."/>
            <person name="Wang J."/>
            <person name="Varshney R.K."/>
            <person name="Wang J."/>
            <person name="Ling H.Q."/>
            <person name="Wan P."/>
        </authorList>
    </citation>
    <scope>NUCLEOTIDE SEQUENCE</scope>
    <source>
        <strain evidence="2">cv. Jingnong 6</strain>
    </source>
</reference>
<dbReference type="Gramene" id="KOM45661">
    <property type="protein sequence ID" value="KOM45661"/>
    <property type="gene ID" value="LR48_Vigan06g096700"/>
</dbReference>
<protein>
    <submittedName>
        <fullName evidence="1">Uncharacterized protein</fullName>
    </submittedName>
</protein>
<organism evidence="1 2">
    <name type="scientific">Phaseolus angularis</name>
    <name type="common">Azuki bean</name>
    <name type="synonym">Vigna angularis</name>
    <dbReference type="NCBI Taxonomy" id="3914"/>
    <lineage>
        <taxon>Eukaryota</taxon>
        <taxon>Viridiplantae</taxon>
        <taxon>Streptophyta</taxon>
        <taxon>Embryophyta</taxon>
        <taxon>Tracheophyta</taxon>
        <taxon>Spermatophyta</taxon>
        <taxon>Magnoliopsida</taxon>
        <taxon>eudicotyledons</taxon>
        <taxon>Gunneridae</taxon>
        <taxon>Pentapetalae</taxon>
        <taxon>rosids</taxon>
        <taxon>fabids</taxon>
        <taxon>Fabales</taxon>
        <taxon>Fabaceae</taxon>
        <taxon>Papilionoideae</taxon>
        <taxon>50 kb inversion clade</taxon>
        <taxon>NPAAA clade</taxon>
        <taxon>indigoferoid/millettioid clade</taxon>
        <taxon>Phaseoleae</taxon>
        <taxon>Vigna</taxon>
    </lineage>
</organism>
<sequence length="258" mass="28615">MGARHVAALFLPQLGFQIGKGLPPFRRLPAPRFRTFLGLLFAGACRWWRLGACVNGGDANSQRREGIAMKVDVAARKKRACAFGFTVVVRLQSGKGGSVCGCDSGLMIFPRRSRMEKTTMRGGWWWLHGGGLTGIRGDYRDLARKKLAGGCCATALVMCVEGCDGDRGLAVSRSAAWWWNGSDGPLMRRRRLWMVRRWLTAHGLAEAERRLGFQWVEDDAHVLGLRWRILIGSLVSARISDVASSEWFNLLVVDCHVA</sequence>
<proteinExistence type="predicted"/>
<name>A0A0L9USF4_PHAAN</name>
<dbReference type="EMBL" id="CM003376">
    <property type="protein sequence ID" value="KOM45661.1"/>
    <property type="molecule type" value="Genomic_DNA"/>
</dbReference>
<accession>A0A0L9USF4</accession>
<evidence type="ECO:0000313" key="1">
    <source>
        <dbReference type="EMBL" id="KOM45661.1"/>
    </source>
</evidence>
<evidence type="ECO:0000313" key="2">
    <source>
        <dbReference type="Proteomes" id="UP000053144"/>
    </source>
</evidence>
<dbReference type="AlphaFoldDB" id="A0A0L9USF4"/>
<gene>
    <name evidence="1" type="ORF">LR48_Vigan06g096700</name>
</gene>
<dbReference type="Proteomes" id="UP000053144">
    <property type="component" value="Chromosome 6"/>
</dbReference>